<protein>
    <submittedName>
        <fullName evidence="9">Cna B-type domain-containing protein</fullName>
    </submittedName>
</protein>
<evidence type="ECO:0000256" key="4">
    <source>
        <dbReference type="ARBA" id="ARBA00022729"/>
    </source>
</evidence>
<dbReference type="InterPro" id="IPR008454">
    <property type="entry name" value="Collagen-bd_Cna-like_B-typ_dom"/>
</dbReference>
<accession>A0A7X8H055</accession>
<comment type="caution">
    <text evidence="9">The sequence shown here is derived from an EMBL/GenBank/DDBJ whole genome shotgun (WGS) entry which is preliminary data.</text>
</comment>
<evidence type="ECO:0000256" key="1">
    <source>
        <dbReference type="ARBA" id="ARBA00004191"/>
    </source>
</evidence>
<dbReference type="RefSeq" id="WP_276647802.1">
    <property type="nucleotide sequence ID" value="NZ_JAAYSM010000163.1"/>
</dbReference>
<evidence type="ECO:0000313" key="10">
    <source>
        <dbReference type="Proteomes" id="UP000541058"/>
    </source>
</evidence>
<dbReference type="Gene3D" id="2.60.40.1280">
    <property type="match status" value="2"/>
</dbReference>
<dbReference type="Gene3D" id="2.60.40.740">
    <property type="match status" value="2"/>
</dbReference>
<dbReference type="CDD" id="cd00222">
    <property type="entry name" value="CollagenBindB"/>
    <property type="match status" value="1"/>
</dbReference>
<sequence>MRQFATKKLTQRINKIFTIILVNLLMMNSGINIILAQETTAVSEPEVVDITLPPEPVTEAPVVPEETEPVTEYVEPTVPAEEVVDQAETVEQVTTEEATTDTTEPRTESTTETTTMTTQTQAFNHYLTGVKVEQNNQVISEVKDLSSVKITFNYQLNDSPEVIQHTKYEYQLPKGLIIESQQNGQVIANGVIVGQFVLEKNGKITFTFNKEGAGQVGSFSLVAKVSNDASGQVEKIQFEQLFTLAIILPKDIKVEKQAKMNPDKMQIDYQVKVSSSKGSGETITLTDQLSYDNNQLKSQFLINQFKLIKVSANGQETSVALNSNNFIIDQSNNYFQIKALPALAKTEYYLLKYSVNYQYVHEENDQHSLNNQIQAVSGEMHEKAHVSFTWNKAIVKKATFDETTKVIKWEILINSEHKKVNGWRISESIPVPLNGKIILTNLTNGSQQEIKTNKSKLDYQFSNNLTDDDAKARYTITYQTKVEDGVNQYKTETTLINNHGQKLKEVYPFRFELTKTTGQTTELETTTETTMGNYSLEEVIISSEEETFESEISTDEEHTVIIDDETNFESTTDLDSDKGSQSENENYSDLEEYFSEFAIQNSLMRSLPLPQLLMAESILNDLSGIASKHELMDTMTMSRTANSGSFDLTERITRVVVTVNGQVQSEINDGDKATIIINYSLAPDDISASQPVVHYQLPKDFKILTEQVGKVFDGTTEVGNYIITQDGMVTITFNESDIESGVGRDGTIRFLAKASAEEIDEGGTVQFPGDSQPVKIKKPVVDNSDIQTVKKGTLNQTEDRIDYEIIVSTTNGTNSTVSIKDGFTWSNNIDSLAYDKENLKVVKVSADGSQTIVNLSEYKVNWQDGQNANFNINDLPKLDANEKYIVTYFANIKANSNGKSFSVNNWASSSSNPKTSEDVNNITWHKNATKTGRYDQNTGLITWEIIINQNRKDISGYNFKDLIPGTLVGDVTLTNNSFWSESTIPVTNNQLDYTFPKNLPDNEKTSQYTIRYQTKPTVGSKQEKNVVEMTPPNGDTVKDEAIVDITQREKSLEKSFQSSSITGTIMTNNWRTHITLSEGNLSNIFYEDVIQNGRDENGKDLGPNTHFAYASELEADLINNLTIQIDNNNQYRYNGVDKDPLKNSIPTNEITFEVNYYDANGNPVDSTDSSTKVQRYTVEVLPRDGVKLEARNFMINNYRTHTDISTIKINGSITSVNTAVYEDLTKEASTTYIKKSDFVKEQRIGTSVFYDNNSTTIDLDESNGILEYRLRLKTSASHHNGDIVITDTLPEGASLVPESVKGRFYSGDYWMPTNNYKGFDFDDGQNPSYSVSGNQLTITIKDYRFDESLPTVAILYQLDIKNDPNWKDIQTTKKKYTNKAQWGSSTVTHETEVHRTIKKLSKSGQQLDINGNPVQLNSDGTLANDVVPSNQIKYTVEINPQGLDLNLGSDYLTLTDKLSGGEGYSPTLDLNSLKLYRYDETKKDHKGILVSENNYSFKYNTDTNQFEIAIPDGKGFVLEYVYNLDPNYQNNTVISNNVNLMGEWQSNNQTTMKISESGATSTQRHIKVYKVDEDNFKKTLDGTKFRLEYYDKNETNWKTKTENVVVNSEGFILWNLSGVNKSIDSDILYRLVETKPLEGYSMPEKPTYFLWVGSHENVTKAKEDAGLSQSGIDEKDIKIFGYSGGITYISNKYTRVTAHKTWEDINGNILINPPSSVNVTLYQQKQQTDGYKVTVISQTSASWINTTERTKIIGTVYVNKNTARGLTIGVNDNQYSSYTVNGVTNTLTPDYIMKVNIGSITSDMTVILNTNNNHTHGVEFSNYDRAGTVLVDRKVYDETTLNSSNNWSYHWDGLPATDEDGNPLYYTIEEEPIPGYSTTYVNNNGIQSGTINIINTAIEPPKPIEYQLPITGGMGTTTLYWIGGMLLVLAISISYYQHSRTKQ</sequence>
<evidence type="ECO:0000256" key="3">
    <source>
        <dbReference type="ARBA" id="ARBA00022525"/>
    </source>
</evidence>
<dbReference type="SUPFAM" id="SSF49401">
    <property type="entry name" value="Bacterial adhesins"/>
    <property type="match status" value="3"/>
</dbReference>
<evidence type="ECO:0000256" key="5">
    <source>
        <dbReference type="ARBA" id="ARBA00023088"/>
    </source>
</evidence>
<evidence type="ECO:0000256" key="6">
    <source>
        <dbReference type="SAM" id="MobiDB-lite"/>
    </source>
</evidence>
<dbReference type="Proteomes" id="UP000541058">
    <property type="component" value="Unassembled WGS sequence"/>
</dbReference>
<keyword evidence="7" id="KW-1133">Transmembrane helix</keyword>
<name>A0A7X8H055_9LACT</name>
<reference evidence="9 10" key="1">
    <citation type="journal article" date="2020" name="Biotechnol. Biofuels">
        <title>New insights from the biogas microbiome by comprehensive genome-resolved metagenomics of nearly 1600 species originating from multiple anaerobic digesters.</title>
        <authorList>
            <person name="Campanaro S."/>
            <person name="Treu L."/>
            <person name="Rodriguez-R L.M."/>
            <person name="Kovalovszki A."/>
            <person name="Ziels R.M."/>
            <person name="Maus I."/>
            <person name="Zhu X."/>
            <person name="Kougias P.G."/>
            <person name="Basile A."/>
            <person name="Luo G."/>
            <person name="Schluter A."/>
            <person name="Konstantinidis K.T."/>
            <person name="Angelidaki I."/>
        </authorList>
    </citation>
    <scope>NUCLEOTIDE SEQUENCE [LARGE SCALE GENOMIC DNA]</scope>
    <source>
        <strain evidence="9">AS23ysBPME_34</strain>
    </source>
</reference>
<dbReference type="InterPro" id="IPR011252">
    <property type="entry name" value="Fibrogen-bd_dom1"/>
</dbReference>
<dbReference type="EMBL" id="JAAYSM010000163">
    <property type="protein sequence ID" value="NLJ18252.1"/>
    <property type="molecule type" value="Genomic_DNA"/>
</dbReference>
<gene>
    <name evidence="9" type="ORF">GX355_05265</name>
</gene>
<keyword evidence="4" id="KW-0732">Signal</keyword>
<evidence type="ECO:0000256" key="7">
    <source>
        <dbReference type="SAM" id="Phobius"/>
    </source>
</evidence>
<evidence type="ECO:0000256" key="2">
    <source>
        <dbReference type="ARBA" id="ARBA00022512"/>
    </source>
</evidence>
<dbReference type="InterPro" id="IPR008966">
    <property type="entry name" value="Adhesion_dom_sf"/>
</dbReference>
<dbReference type="Pfam" id="PF05738">
    <property type="entry name" value="Cna_B"/>
    <property type="match status" value="1"/>
</dbReference>
<evidence type="ECO:0000259" key="8">
    <source>
        <dbReference type="Pfam" id="PF05738"/>
    </source>
</evidence>
<proteinExistence type="predicted"/>
<evidence type="ECO:0000313" key="9">
    <source>
        <dbReference type="EMBL" id="NLJ18252.1"/>
    </source>
</evidence>
<feature type="compositionally biased region" description="Low complexity" evidence="6">
    <location>
        <begin position="91"/>
        <end position="102"/>
    </location>
</feature>
<feature type="transmembrane region" description="Helical" evidence="7">
    <location>
        <begin position="1918"/>
        <end position="1936"/>
    </location>
</feature>
<dbReference type="SUPFAM" id="SSF49478">
    <property type="entry name" value="Cna protein B-type domain"/>
    <property type="match status" value="1"/>
</dbReference>
<dbReference type="GO" id="GO:0007155">
    <property type="term" value="P:cell adhesion"/>
    <property type="evidence" value="ECO:0007669"/>
    <property type="project" value="InterPro"/>
</dbReference>
<dbReference type="Gene3D" id="2.60.40.1140">
    <property type="entry name" value="Collagen-binding surface protein Cna, B-type domain"/>
    <property type="match status" value="1"/>
</dbReference>
<feature type="region of interest" description="Disordered" evidence="6">
    <location>
        <begin position="564"/>
        <end position="585"/>
    </location>
</feature>
<dbReference type="Gene3D" id="2.60.40.10">
    <property type="entry name" value="Immunoglobulins"/>
    <property type="match status" value="1"/>
</dbReference>
<organism evidence="9 10">
    <name type="scientific">Globicatella sulfidifaciens</name>
    <dbReference type="NCBI Taxonomy" id="136093"/>
    <lineage>
        <taxon>Bacteria</taxon>
        <taxon>Bacillati</taxon>
        <taxon>Bacillota</taxon>
        <taxon>Bacilli</taxon>
        <taxon>Lactobacillales</taxon>
        <taxon>Aerococcaceae</taxon>
        <taxon>Globicatella</taxon>
    </lineage>
</organism>
<keyword evidence="7" id="KW-0472">Membrane</keyword>
<feature type="region of interest" description="Disordered" evidence="6">
    <location>
        <begin position="91"/>
        <end position="115"/>
    </location>
</feature>
<keyword evidence="3" id="KW-0964">Secreted</keyword>
<feature type="transmembrane region" description="Helical" evidence="7">
    <location>
        <begin position="16"/>
        <end position="35"/>
    </location>
</feature>
<comment type="subcellular location">
    <subcellularLocation>
        <location evidence="1">Secreted</location>
        <location evidence="1">Cell wall</location>
    </subcellularLocation>
</comment>
<feature type="domain" description="CNA-B" evidence="8">
    <location>
        <begin position="1832"/>
        <end position="1895"/>
    </location>
</feature>
<keyword evidence="7" id="KW-0812">Transmembrane</keyword>
<dbReference type="InterPro" id="IPR013783">
    <property type="entry name" value="Ig-like_fold"/>
</dbReference>
<keyword evidence="2" id="KW-0134">Cell wall</keyword>
<keyword evidence="5" id="KW-0572">Peptidoglycan-anchor</keyword>